<evidence type="ECO:0000313" key="2">
    <source>
        <dbReference type="EMBL" id="ESO88801.1"/>
    </source>
</evidence>
<reference evidence="2 3" key="1">
    <citation type="journal article" date="2013" name="Nature">
        <title>Insights into bilaterian evolution from three spiralian genomes.</title>
        <authorList>
            <person name="Simakov O."/>
            <person name="Marletaz F."/>
            <person name="Cho S.J."/>
            <person name="Edsinger-Gonzales E."/>
            <person name="Havlak P."/>
            <person name="Hellsten U."/>
            <person name="Kuo D.H."/>
            <person name="Larsson T."/>
            <person name="Lv J."/>
            <person name="Arendt D."/>
            <person name="Savage R."/>
            <person name="Osoegawa K."/>
            <person name="de Jong P."/>
            <person name="Grimwood J."/>
            <person name="Chapman J.A."/>
            <person name="Shapiro H."/>
            <person name="Aerts A."/>
            <person name="Otillar R.P."/>
            <person name="Terry A.Y."/>
            <person name="Boore J.L."/>
            <person name="Grigoriev I.V."/>
            <person name="Lindberg D.R."/>
            <person name="Seaver E.C."/>
            <person name="Weisblat D.A."/>
            <person name="Putnam N.H."/>
            <person name="Rokhsar D.S."/>
        </authorList>
    </citation>
    <scope>NUCLEOTIDE SEQUENCE [LARGE SCALE GENOMIC DNA]</scope>
</reference>
<feature type="signal peptide" evidence="1">
    <location>
        <begin position="1"/>
        <end position="16"/>
    </location>
</feature>
<proteinExistence type="predicted"/>
<dbReference type="GeneID" id="20239949"/>
<dbReference type="CTD" id="20239949"/>
<gene>
    <name evidence="2" type="ORF">LOTGIDRAFT_165217</name>
</gene>
<dbReference type="KEGG" id="lgi:LOTGIDRAFT_165217"/>
<sequence>MLKEIIFVALICVATCQFGFQPYGYRPTPYGYRPYAPSYNNYYRAPAPVPSPYRFGQPSPQPLPSPYTQTSNTLGNLPMGMYDNFVCNTIAGKTRKRRDTRNLDFIQSPGLLAYQKLFSFTDPKLHQQLWQQTQFLARQGYTADAIIKIITVQRMQRDGENGNINDIYNAINYLSTQSPSVVKETQKRAGTSICQSTTAFYCGYINRLRASAQYCSGAVLSNQ</sequence>
<feature type="non-terminal residue" evidence="2">
    <location>
        <position position="223"/>
    </location>
</feature>
<accession>V4A694</accession>
<dbReference type="AlphaFoldDB" id="V4A694"/>
<keyword evidence="1" id="KW-0732">Signal</keyword>
<evidence type="ECO:0000256" key="1">
    <source>
        <dbReference type="SAM" id="SignalP"/>
    </source>
</evidence>
<dbReference type="EMBL" id="KB202620">
    <property type="protein sequence ID" value="ESO88801.1"/>
    <property type="molecule type" value="Genomic_DNA"/>
</dbReference>
<dbReference type="RefSeq" id="XP_009060473.1">
    <property type="nucleotide sequence ID" value="XM_009062225.1"/>
</dbReference>
<protein>
    <submittedName>
        <fullName evidence="2">Uncharacterized protein</fullName>
    </submittedName>
</protein>
<keyword evidence="3" id="KW-1185">Reference proteome</keyword>
<dbReference type="HOGENOM" id="CLU_1242800_0_0_1"/>
<feature type="chain" id="PRO_5004716619" evidence="1">
    <location>
        <begin position="17"/>
        <end position="223"/>
    </location>
</feature>
<evidence type="ECO:0000313" key="3">
    <source>
        <dbReference type="Proteomes" id="UP000030746"/>
    </source>
</evidence>
<name>V4A694_LOTGI</name>
<dbReference type="Proteomes" id="UP000030746">
    <property type="component" value="Unassembled WGS sequence"/>
</dbReference>
<organism evidence="2 3">
    <name type="scientific">Lottia gigantea</name>
    <name type="common">Giant owl limpet</name>
    <dbReference type="NCBI Taxonomy" id="225164"/>
    <lineage>
        <taxon>Eukaryota</taxon>
        <taxon>Metazoa</taxon>
        <taxon>Spiralia</taxon>
        <taxon>Lophotrochozoa</taxon>
        <taxon>Mollusca</taxon>
        <taxon>Gastropoda</taxon>
        <taxon>Patellogastropoda</taxon>
        <taxon>Lottioidea</taxon>
        <taxon>Lottiidae</taxon>
        <taxon>Lottia</taxon>
    </lineage>
</organism>